<organism evidence="2 3">
    <name type="scientific">Portunus trituberculatus</name>
    <name type="common">Swimming crab</name>
    <name type="synonym">Neptunus trituberculatus</name>
    <dbReference type="NCBI Taxonomy" id="210409"/>
    <lineage>
        <taxon>Eukaryota</taxon>
        <taxon>Metazoa</taxon>
        <taxon>Ecdysozoa</taxon>
        <taxon>Arthropoda</taxon>
        <taxon>Crustacea</taxon>
        <taxon>Multicrustacea</taxon>
        <taxon>Malacostraca</taxon>
        <taxon>Eumalacostraca</taxon>
        <taxon>Eucarida</taxon>
        <taxon>Decapoda</taxon>
        <taxon>Pleocyemata</taxon>
        <taxon>Brachyura</taxon>
        <taxon>Eubrachyura</taxon>
        <taxon>Portunoidea</taxon>
        <taxon>Portunidae</taxon>
        <taxon>Portuninae</taxon>
        <taxon>Portunus</taxon>
    </lineage>
</organism>
<protein>
    <submittedName>
        <fullName evidence="2">Uncharacterized protein</fullName>
    </submittedName>
</protein>
<evidence type="ECO:0000313" key="3">
    <source>
        <dbReference type="Proteomes" id="UP000324222"/>
    </source>
</evidence>
<gene>
    <name evidence="2" type="ORF">E2C01_009705</name>
</gene>
<comment type="caution">
    <text evidence="2">The sequence shown here is derived from an EMBL/GenBank/DDBJ whole genome shotgun (WGS) entry which is preliminary data.</text>
</comment>
<feature type="compositionally biased region" description="Basic and acidic residues" evidence="1">
    <location>
        <begin position="28"/>
        <end position="38"/>
    </location>
</feature>
<keyword evidence="3" id="KW-1185">Reference proteome</keyword>
<feature type="compositionally biased region" description="Polar residues" evidence="1">
    <location>
        <begin position="13"/>
        <end position="25"/>
    </location>
</feature>
<evidence type="ECO:0000313" key="2">
    <source>
        <dbReference type="EMBL" id="MPC16867.1"/>
    </source>
</evidence>
<feature type="region of interest" description="Disordered" evidence="1">
    <location>
        <begin position="1"/>
        <end position="60"/>
    </location>
</feature>
<name>A0A5B7D6Q1_PORTR</name>
<proteinExistence type="predicted"/>
<dbReference type="Proteomes" id="UP000324222">
    <property type="component" value="Unassembled WGS sequence"/>
</dbReference>
<accession>A0A5B7D6Q1</accession>
<evidence type="ECO:0000256" key="1">
    <source>
        <dbReference type="SAM" id="MobiDB-lite"/>
    </source>
</evidence>
<dbReference type="EMBL" id="VSRR010000544">
    <property type="protein sequence ID" value="MPC16867.1"/>
    <property type="molecule type" value="Genomic_DNA"/>
</dbReference>
<dbReference type="AlphaFoldDB" id="A0A5B7D6Q1"/>
<reference evidence="2 3" key="1">
    <citation type="submission" date="2019-05" db="EMBL/GenBank/DDBJ databases">
        <title>Another draft genome of Portunus trituberculatus and its Hox gene families provides insights of decapod evolution.</title>
        <authorList>
            <person name="Jeong J.-H."/>
            <person name="Song I."/>
            <person name="Kim S."/>
            <person name="Choi T."/>
            <person name="Kim D."/>
            <person name="Ryu S."/>
            <person name="Kim W."/>
        </authorList>
    </citation>
    <scope>NUCLEOTIDE SEQUENCE [LARGE SCALE GENOMIC DNA]</scope>
    <source>
        <tissue evidence="2">Muscle</tissue>
    </source>
</reference>
<sequence length="99" mass="10941">MGDVTATVAKHSLNLSSRSANTNVSKDAGYHEKRRVDARYGSAAPFRSAPPRQATYGTRFNKVNPSHCLTDRLKGPLQLEHYIAPDEGPEPLHYTHHSS</sequence>